<evidence type="ECO:0000313" key="5">
    <source>
        <dbReference type="EMBL" id="QNP39637.1"/>
    </source>
</evidence>
<reference evidence="5 6" key="1">
    <citation type="submission" date="2020-08" db="EMBL/GenBank/DDBJ databases">
        <title>Lysobacter sp. II4 sp. nov., isolated from soil.</title>
        <authorList>
            <person name="Woo C.Y."/>
            <person name="Kim J."/>
        </authorList>
    </citation>
    <scope>NUCLEOTIDE SEQUENCE [LARGE SCALE GENOMIC DNA]</scope>
    <source>
        <strain evidence="5 6">II4</strain>
    </source>
</reference>
<keyword evidence="6" id="KW-1185">Reference proteome</keyword>
<comment type="similarity">
    <text evidence="1">Belongs to the N-Me-Phe pilin family.</text>
</comment>
<evidence type="ECO:0000256" key="2">
    <source>
        <dbReference type="SAM" id="MobiDB-lite"/>
    </source>
</evidence>
<organism evidence="5 6">
    <name type="scientific">Agrilutibacter terrestris</name>
    <dbReference type="NCBI Taxonomy" id="2865112"/>
    <lineage>
        <taxon>Bacteria</taxon>
        <taxon>Pseudomonadati</taxon>
        <taxon>Pseudomonadota</taxon>
        <taxon>Gammaproteobacteria</taxon>
        <taxon>Lysobacterales</taxon>
        <taxon>Lysobacteraceae</taxon>
        <taxon>Agrilutibacter</taxon>
    </lineage>
</organism>
<dbReference type="EMBL" id="CP060820">
    <property type="protein sequence ID" value="QNP39637.1"/>
    <property type="molecule type" value="Genomic_DNA"/>
</dbReference>
<dbReference type="AlphaFoldDB" id="A0A7H0FUC1"/>
<dbReference type="InterPro" id="IPR035445">
    <property type="entry name" value="GYF-like_dom_sf"/>
</dbReference>
<name>A0A7H0FUC1_9GAMM</name>
<dbReference type="KEGG" id="lsx:H8B22_08845"/>
<dbReference type="Pfam" id="PF14237">
    <property type="entry name" value="GYF_2"/>
    <property type="match status" value="1"/>
</dbReference>
<dbReference type="GO" id="GO:0007155">
    <property type="term" value="P:cell adhesion"/>
    <property type="evidence" value="ECO:0007669"/>
    <property type="project" value="InterPro"/>
</dbReference>
<accession>A0A7H0FUC1</accession>
<dbReference type="Pfam" id="PF00114">
    <property type="entry name" value="Pilin"/>
    <property type="match status" value="1"/>
</dbReference>
<gene>
    <name evidence="5" type="ORF">H8B22_08845</name>
</gene>
<feature type="region of interest" description="Disordered" evidence="2">
    <location>
        <begin position="217"/>
        <end position="237"/>
    </location>
</feature>
<keyword evidence="3" id="KW-0472">Membrane</keyword>
<keyword evidence="3" id="KW-1133">Transmembrane helix</keyword>
<protein>
    <submittedName>
        <fullName evidence="5">DUF4339 domain-containing protein</fullName>
    </submittedName>
</protein>
<sequence>MTQWFYADDQRNRVGPMSADELREHYRQRRLRRDSLVWSEGMVQWLPLERLALELDIDSVTPDATLPPPVPTGIGAAPPANRAPPRKQGMSGCLIALIVCAVVAVPMIAILAAIAIPAYNDYTQKAKVAEAIAMVAPVKAAIAEHGVREGRCPDNDSADLAPLLAQLAQSPRIAATRVGTLEGGHCAFEITLRGIGAQDGKTLLFEADDDVSRWDCSGGDLPDRVRPAQCRTNPNPT</sequence>
<feature type="domain" description="GYF" evidence="4">
    <location>
        <begin position="4"/>
        <end position="50"/>
    </location>
</feature>
<dbReference type="InterPro" id="IPR045584">
    <property type="entry name" value="Pilin-like"/>
</dbReference>
<dbReference type="InterPro" id="IPR025640">
    <property type="entry name" value="GYF_2"/>
</dbReference>
<evidence type="ECO:0000256" key="3">
    <source>
        <dbReference type="SAM" id="Phobius"/>
    </source>
</evidence>
<feature type="transmembrane region" description="Helical" evidence="3">
    <location>
        <begin position="92"/>
        <end position="119"/>
    </location>
</feature>
<evidence type="ECO:0000259" key="4">
    <source>
        <dbReference type="Pfam" id="PF14237"/>
    </source>
</evidence>
<proteinExistence type="inferred from homology"/>
<dbReference type="Proteomes" id="UP000516018">
    <property type="component" value="Chromosome"/>
</dbReference>
<dbReference type="SUPFAM" id="SSF54523">
    <property type="entry name" value="Pili subunits"/>
    <property type="match status" value="1"/>
</dbReference>
<keyword evidence="3" id="KW-0812">Transmembrane</keyword>
<evidence type="ECO:0000313" key="6">
    <source>
        <dbReference type="Proteomes" id="UP000516018"/>
    </source>
</evidence>
<feature type="region of interest" description="Disordered" evidence="2">
    <location>
        <begin position="64"/>
        <end position="83"/>
    </location>
</feature>
<dbReference type="Gene3D" id="3.30.700.10">
    <property type="entry name" value="Glycoprotein, Type 4 Pilin"/>
    <property type="match status" value="1"/>
</dbReference>
<evidence type="ECO:0000256" key="1">
    <source>
        <dbReference type="ARBA" id="ARBA00005233"/>
    </source>
</evidence>
<dbReference type="InterPro" id="IPR001082">
    <property type="entry name" value="Pilin"/>
</dbReference>
<dbReference type="GO" id="GO:0009289">
    <property type="term" value="C:pilus"/>
    <property type="evidence" value="ECO:0007669"/>
    <property type="project" value="InterPro"/>
</dbReference>
<dbReference type="SUPFAM" id="SSF55277">
    <property type="entry name" value="GYF domain"/>
    <property type="match status" value="1"/>
</dbReference>
<dbReference type="RefSeq" id="WP_187711083.1">
    <property type="nucleotide sequence ID" value="NZ_CP060820.1"/>
</dbReference>